<dbReference type="PANTHER" id="PTHR47506">
    <property type="entry name" value="TRANSCRIPTIONAL REGULATORY PROTEIN"/>
    <property type="match status" value="1"/>
</dbReference>
<dbReference type="PANTHER" id="PTHR47506:SF1">
    <property type="entry name" value="HTH-TYPE TRANSCRIPTIONAL REGULATOR YJDC"/>
    <property type="match status" value="1"/>
</dbReference>
<dbReference type="Pfam" id="PF00440">
    <property type="entry name" value="TetR_N"/>
    <property type="match status" value="1"/>
</dbReference>
<dbReference type="InterPro" id="IPR011075">
    <property type="entry name" value="TetR_C"/>
</dbReference>
<dbReference type="PRINTS" id="PR00455">
    <property type="entry name" value="HTHTETR"/>
</dbReference>
<sequence>MSVQGVFMMTRDSSSVSRPRERIIETASRLFFRQGYCSTGINQIISESGVAKASFYTHFPSKEDLVIAWLKQREERWIHELKERVDQHQSTDKRIAAIYSIWYEQIREEGYRGCGFINMAGEFSNEESPVRAFVRDHKNRVREIIAEHVLDEYRAVMKPGDFDELVNTIYSLFDGAIVQAQNFMQDWPIKAALKASIHLLPHDRGEMASPHE</sequence>
<dbReference type="InterPro" id="IPR009057">
    <property type="entry name" value="Homeodomain-like_sf"/>
</dbReference>
<evidence type="ECO:0000313" key="7">
    <source>
        <dbReference type="Proteomes" id="UP000320231"/>
    </source>
</evidence>
<reference evidence="6 7" key="1">
    <citation type="journal article" date="2019" name="Microbiol. Resour. Announc.">
        <title>Complete Genome Sequence of Halomonas sulfidaeris Strain Esulfide1 Isolated from a Metal Sulfide Rock at a Depth of 2,200 Meters, Obtained Using Nanopore Sequencing.</title>
        <authorList>
            <person name="Saito M."/>
            <person name="Nishigata A."/>
            <person name="Galipon J."/>
            <person name="Arakawa K."/>
        </authorList>
    </citation>
    <scope>NUCLEOTIDE SEQUENCE [LARGE SCALE GENOMIC DNA]</scope>
    <source>
        <strain evidence="6 7">ATCC BAA-803</strain>
    </source>
</reference>
<proteinExistence type="predicted"/>
<keyword evidence="1" id="KW-0805">Transcription regulation</keyword>
<keyword evidence="2 4" id="KW-0238">DNA-binding</keyword>
<organism evidence="6 7">
    <name type="scientific">Vreelandella sulfidaeris</name>
    <dbReference type="NCBI Taxonomy" id="115553"/>
    <lineage>
        <taxon>Bacteria</taxon>
        <taxon>Pseudomonadati</taxon>
        <taxon>Pseudomonadota</taxon>
        <taxon>Gammaproteobacteria</taxon>
        <taxon>Oceanospirillales</taxon>
        <taxon>Halomonadaceae</taxon>
        <taxon>Vreelandella</taxon>
    </lineage>
</organism>
<evidence type="ECO:0000256" key="1">
    <source>
        <dbReference type="ARBA" id="ARBA00023015"/>
    </source>
</evidence>
<dbReference type="GO" id="GO:0003677">
    <property type="term" value="F:DNA binding"/>
    <property type="evidence" value="ECO:0007669"/>
    <property type="project" value="UniProtKB-UniRule"/>
</dbReference>
<gene>
    <name evidence="6" type="ORF">HSBAA_12100</name>
</gene>
<dbReference type="KEGG" id="hsr:HSBAA_12100"/>
<dbReference type="SUPFAM" id="SSF48498">
    <property type="entry name" value="Tetracyclin repressor-like, C-terminal domain"/>
    <property type="match status" value="1"/>
</dbReference>
<dbReference type="InterPro" id="IPR036271">
    <property type="entry name" value="Tet_transcr_reg_TetR-rel_C_sf"/>
</dbReference>
<dbReference type="SUPFAM" id="SSF46689">
    <property type="entry name" value="Homeodomain-like"/>
    <property type="match status" value="1"/>
</dbReference>
<name>A0A455U907_9GAMM</name>
<dbReference type="PROSITE" id="PS50977">
    <property type="entry name" value="HTH_TETR_2"/>
    <property type="match status" value="1"/>
</dbReference>
<evidence type="ECO:0000259" key="5">
    <source>
        <dbReference type="PROSITE" id="PS50977"/>
    </source>
</evidence>
<dbReference type="InterPro" id="IPR001647">
    <property type="entry name" value="HTH_TetR"/>
</dbReference>
<evidence type="ECO:0000256" key="3">
    <source>
        <dbReference type="ARBA" id="ARBA00023163"/>
    </source>
</evidence>
<evidence type="ECO:0000313" key="6">
    <source>
        <dbReference type="EMBL" id="BBI59904.1"/>
    </source>
</evidence>
<dbReference type="Proteomes" id="UP000320231">
    <property type="component" value="Chromosome"/>
</dbReference>
<evidence type="ECO:0000256" key="2">
    <source>
        <dbReference type="ARBA" id="ARBA00023125"/>
    </source>
</evidence>
<feature type="DNA-binding region" description="H-T-H motif" evidence="4">
    <location>
        <begin position="40"/>
        <end position="59"/>
    </location>
</feature>
<accession>A0A455U907</accession>
<dbReference type="Pfam" id="PF16925">
    <property type="entry name" value="TetR_C_13"/>
    <property type="match status" value="1"/>
</dbReference>
<dbReference type="EMBL" id="AP019514">
    <property type="protein sequence ID" value="BBI59904.1"/>
    <property type="molecule type" value="Genomic_DNA"/>
</dbReference>
<protein>
    <submittedName>
        <fullName evidence="6">TetR family transcriptional regulator</fullName>
    </submittedName>
</protein>
<keyword evidence="3" id="KW-0804">Transcription</keyword>
<feature type="domain" description="HTH tetR-type" evidence="5">
    <location>
        <begin position="17"/>
        <end position="77"/>
    </location>
</feature>
<dbReference type="AlphaFoldDB" id="A0A455U907"/>
<evidence type="ECO:0000256" key="4">
    <source>
        <dbReference type="PROSITE-ProRule" id="PRU00335"/>
    </source>
</evidence>
<dbReference type="Gene3D" id="1.10.357.10">
    <property type="entry name" value="Tetracycline Repressor, domain 2"/>
    <property type="match status" value="1"/>
</dbReference>